<reference evidence="2 3" key="1">
    <citation type="submission" date="2023-07" db="EMBL/GenBank/DDBJ databases">
        <title>Functional and genomic diversity of the sorghum phyllosphere microbiome.</title>
        <authorList>
            <person name="Shade A."/>
        </authorList>
    </citation>
    <scope>NUCLEOTIDE SEQUENCE [LARGE SCALE GENOMIC DNA]</scope>
    <source>
        <strain evidence="2 3">SORGH_AS_0892</strain>
    </source>
</reference>
<dbReference type="PIRSF" id="PIRSF006402">
    <property type="entry name" value="UCP006402_thioredoxin"/>
    <property type="match status" value="1"/>
</dbReference>
<comment type="caution">
    <text evidence="2">The sequence shown here is derived from an EMBL/GenBank/DDBJ whole genome shotgun (WGS) entry which is preliminary data.</text>
</comment>
<keyword evidence="3" id="KW-1185">Reference proteome</keyword>
<dbReference type="PANTHER" id="PTHR42899">
    <property type="entry name" value="SPERMATOGENESIS-ASSOCIATED PROTEIN 20"/>
    <property type="match status" value="1"/>
</dbReference>
<dbReference type="InterPro" id="IPR004879">
    <property type="entry name" value="Ssp411-like_TRX"/>
</dbReference>
<dbReference type="Pfam" id="PF03190">
    <property type="entry name" value="Thioredox_DsbH"/>
    <property type="match status" value="1"/>
</dbReference>
<proteinExistence type="predicted"/>
<organism evidence="2 3">
    <name type="scientific">Sphingobacterium zeae</name>
    <dbReference type="NCBI Taxonomy" id="1776859"/>
    <lineage>
        <taxon>Bacteria</taxon>
        <taxon>Pseudomonadati</taxon>
        <taxon>Bacteroidota</taxon>
        <taxon>Sphingobacteriia</taxon>
        <taxon>Sphingobacteriales</taxon>
        <taxon>Sphingobacteriaceae</taxon>
        <taxon>Sphingobacterium</taxon>
    </lineage>
</organism>
<dbReference type="InterPro" id="IPR008928">
    <property type="entry name" value="6-hairpin_glycosidase_sf"/>
</dbReference>
<name>A0ABU0U1Y6_9SPHI</name>
<dbReference type="CDD" id="cd02955">
    <property type="entry name" value="SSP411"/>
    <property type="match status" value="1"/>
</dbReference>
<accession>A0ABU0U1Y6</accession>
<dbReference type="SUPFAM" id="SSF52833">
    <property type="entry name" value="Thioredoxin-like"/>
    <property type="match status" value="1"/>
</dbReference>
<protein>
    <submittedName>
        <fullName evidence="2">Uncharacterized protein YyaL (SSP411 family)</fullName>
    </submittedName>
</protein>
<dbReference type="Gene3D" id="3.40.30.10">
    <property type="entry name" value="Glutaredoxin"/>
    <property type="match status" value="1"/>
</dbReference>
<sequence length="712" mass="82204">MGKQGILQDNTPNNNQISFSEYLFLNEETESYATTKSFLHFHYLRLMANQLQFENSPYLKQHAHNPVDWMPWGPEALNKAKDENKLIIVSIGYSACHWCHVMERESFENSAIAQTMNKFFVSIKIDREERPDIDQVYMLAVQLMTNGGGWPLNCICLPDGRPIYGGTYFKPHDWQNILLQIAQMWEEKPEVALEYAEKLNNGIQRAEKLPIHSIPEQYTSEDLREIVTPWTETFDRKEGGYQRAPKFPLPNNWLFFLKYGVLADDEEILNHVHFTLKKIGSGGIYDQIGGGFARYSVDHYWHIPHFEKMLYDNGQLLSLYAEAYQQNKDPFYKRIIEETIAWAEREMLAPNHGFYSALDADSEGIEGKYYSFSKAEFDEVLGNDAGLFSQYFNITESGNWEEEQTNIPICAINADQLAAKVNMTADEWAEFLKDSKKKLYDFREKRVRPGLDHKQLTSWNALFLKGLIDAYTSLDNIHFLELALNNAQFICNELIQNNGQLLHQPKDKNRTIAGFLDDYAFTVEAFIVLYEATFDFNWLTKARQLADKAIALFYDGSQKTFYYTSSEAERLIARKSEIMDNVIPSSSSTMTRQLKRLGLLFDDENYIAISDQLLANVFPQIKTYGSAYSNWAILLLEERYGINEIALTGNKAMAFKHELDQYYIPNKIVLGGTEENLPLLKHRVGKETKAYLCKNRTCSLPQDSIKALINYI</sequence>
<gene>
    <name evidence="2" type="ORF">QE382_000942</name>
</gene>
<evidence type="ECO:0000259" key="1">
    <source>
        <dbReference type="Pfam" id="PF03190"/>
    </source>
</evidence>
<dbReference type="SUPFAM" id="SSF48208">
    <property type="entry name" value="Six-hairpin glycosidases"/>
    <property type="match status" value="1"/>
</dbReference>
<feature type="domain" description="Spermatogenesis-associated protein 20-like TRX" evidence="1">
    <location>
        <begin position="49"/>
        <end position="201"/>
    </location>
</feature>
<evidence type="ECO:0000313" key="3">
    <source>
        <dbReference type="Proteomes" id="UP001244640"/>
    </source>
</evidence>
<dbReference type="InterPro" id="IPR036249">
    <property type="entry name" value="Thioredoxin-like_sf"/>
</dbReference>
<evidence type="ECO:0000313" key="2">
    <source>
        <dbReference type="EMBL" id="MDQ1148958.1"/>
    </source>
</evidence>
<dbReference type="PANTHER" id="PTHR42899:SF1">
    <property type="entry name" value="SPERMATOGENESIS-ASSOCIATED PROTEIN 20"/>
    <property type="match status" value="1"/>
</dbReference>
<dbReference type="EMBL" id="JAUTBA010000001">
    <property type="protein sequence ID" value="MDQ1148958.1"/>
    <property type="molecule type" value="Genomic_DNA"/>
</dbReference>
<dbReference type="Proteomes" id="UP001244640">
    <property type="component" value="Unassembled WGS sequence"/>
</dbReference>
<dbReference type="InterPro" id="IPR024705">
    <property type="entry name" value="Ssp411"/>
</dbReference>